<evidence type="ECO:0000256" key="2">
    <source>
        <dbReference type="ARBA" id="ARBA00022737"/>
    </source>
</evidence>
<evidence type="ECO:0000259" key="5">
    <source>
        <dbReference type="Pfam" id="PF13249"/>
    </source>
</evidence>
<dbReference type="GO" id="GO:0005811">
    <property type="term" value="C:lipid droplet"/>
    <property type="evidence" value="ECO:0007669"/>
    <property type="project" value="InterPro"/>
</dbReference>
<dbReference type="EMBL" id="JAHUZN010000006">
    <property type="protein sequence ID" value="KAG8489956.1"/>
    <property type="molecule type" value="Genomic_DNA"/>
</dbReference>
<dbReference type="Pfam" id="PF13249">
    <property type="entry name" value="SQHop_cyclase_N"/>
    <property type="match status" value="1"/>
</dbReference>
<dbReference type="GO" id="GO:0016104">
    <property type="term" value="P:triterpenoid biosynthetic process"/>
    <property type="evidence" value="ECO:0007669"/>
    <property type="project" value="InterPro"/>
</dbReference>
<keyword evidence="7" id="KW-1185">Reference proteome</keyword>
<dbReference type="PANTHER" id="PTHR11764">
    <property type="entry name" value="TERPENE CYCLASE/MUTASE FAMILY MEMBER"/>
    <property type="match status" value="1"/>
</dbReference>
<sequence length="593" mass="68145">MWRLKIGEGGNDPYLHSTNNFLGRQIWKFDPNAGTDEERAEVEEARLNFYNNRFNVQPSSDLLWQLQFLREKKMKQTIPQPKIEDGEEVTYEATTAVVKRSVHLFSALQSIHGHWPAENAGPMFFPAPLVMSLYITGHLNTIFSSEHRKEILRYIYCHQNEDGGWGLYIGGHSTMFCTALNYICMRLLGVGPDGGLNNACERGRKWILDRGGVTSIASWGKTWLSVSKMFCYCRLTYMPMSYMYGRKFVGPITPLISQLREELHIEPYNEIDWSTKRHLCAKEDLHYPHTWLQILLWDSLYIFSEPLLNCWPFNKLREKALKVTMDLIHYEDESSKYITIGCVEKVRDDPPGDFKKMFRHISKGSWTFSDRDHGWQVSDCTAESLKCCLYFSMMAPEMVGEKMEREHVYDAVNVLLSLQSKNGGFSAWEPAGGGFWYVECTSSSIQALVLFKKLYPEHREKEIEICIRKAAKFIEDIQYSDGSWYGNWAICFIYGTWFALSGLNAAGKNFENCLAIRKGVYTPIEGKESNLVNTAQALMGLIISGQAERDPTPLHRAAKLLINSQLPKGDFPQQVSFFMYIHTPLREKGKEQG</sequence>
<evidence type="ECO:0000256" key="1">
    <source>
        <dbReference type="ARBA" id="ARBA00009755"/>
    </source>
</evidence>
<dbReference type="InterPro" id="IPR018333">
    <property type="entry name" value="Squalene_cyclase"/>
</dbReference>
<dbReference type="SUPFAM" id="SSF48239">
    <property type="entry name" value="Terpenoid cyclases/Protein prenyltransferases"/>
    <property type="match status" value="2"/>
</dbReference>
<evidence type="ECO:0000259" key="4">
    <source>
        <dbReference type="Pfam" id="PF13243"/>
    </source>
</evidence>
<evidence type="ECO:0000313" key="7">
    <source>
        <dbReference type="Proteomes" id="UP000701853"/>
    </source>
</evidence>
<proteinExistence type="inferred from homology"/>
<dbReference type="OrthoDB" id="21502at2759"/>
<dbReference type="PANTHER" id="PTHR11764:SF48">
    <property type="entry name" value="TERPENE CYCLASE_MUTASE FAMILY MEMBER"/>
    <property type="match status" value="1"/>
</dbReference>
<dbReference type="InterPro" id="IPR032697">
    <property type="entry name" value="SQ_cyclase_N"/>
</dbReference>
<evidence type="ECO:0000256" key="3">
    <source>
        <dbReference type="ARBA" id="ARBA00023235"/>
    </source>
</evidence>
<accession>A0A8J5YGL6</accession>
<keyword evidence="2" id="KW-0677">Repeat</keyword>
<evidence type="ECO:0008006" key="8">
    <source>
        <dbReference type="Google" id="ProtNLM"/>
    </source>
</evidence>
<gene>
    <name evidence="6" type="ORF">CXB51_016061</name>
</gene>
<dbReference type="InterPro" id="IPR008930">
    <property type="entry name" value="Terpenoid_cyclase/PrenylTrfase"/>
</dbReference>
<dbReference type="AlphaFoldDB" id="A0A8J5YGL6"/>
<evidence type="ECO:0000313" key="6">
    <source>
        <dbReference type="EMBL" id="KAG8489956.1"/>
    </source>
</evidence>
<dbReference type="FunFam" id="1.50.10.20:FF:000044">
    <property type="entry name" value="Lupeol synthase"/>
    <property type="match status" value="1"/>
</dbReference>
<reference evidence="6 7" key="1">
    <citation type="journal article" date="2021" name="bioRxiv">
        <title>The Gossypium anomalum genome as a resource for cotton improvement and evolutionary analysis of hybrid incompatibility.</title>
        <authorList>
            <person name="Grover C.E."/>
            <person name="Yuan D."/>
            <person name="Arick M.A."/>
            <person name="Miller E.R."/>
            <person name="Hu G."/>
            <person name="Peterson D.G."/>
            <person name="Wendel J.F."/>
            <person name="Udall J.A."/>
        </authorList>
    </citation>
    <scope>NUCLEOTIDE SEQUENCE [LARGE SCALE GENOMIC DNA]</scope>
    <source>
        <strain evidence="6">JFW-Udall</strain>
        <tissue evidence="6">Leaf</tissue>
    </source>
</reference>
<dbReference type="GO" id="GO:0042300">
    <property type="term" value="F:beta-amyrin synthase activity"/>
    <property type="evidence" value="ECO:0007669"/>
    <property type="project" value="TreeGrafter"/>
</dbReference>
<protein>
    <recommendedName>
        <fullName evidence="8">Terpene cyclase/mutase family member</fullName>
    </recommendedName>
</protein>
<dbReference type="InterPro" id="IPR032696">
    <property type="entry name" value="SQ_cyclase_C"/>
</dbReference>
<comment type="caution">
    <text evidence="6">The sequence shown here is derived from an EMBL/GenBank/DDBJ whole genome shotgun (WGS) entry which is preliminary data.</text>
</comment>
<dbReference type="Pfam" id="PF13243">
    <property type="entry name" value="SQHop_cyclase_C"/>
    <property type="match status" value="1"/>
</dbReference>
<dbReference type="PROSITE" id="PS01074">
    <property type="entry name" value="TERPENE_SYNTHASES"/>
    <property type="match status" value="1"/>
</dbReference>
<organism evidence="6 7">
    <name type="scientific">Gossypium anomalum</name>
    <dbReference type="NCBI Taxonomy" id="47600"/>
    <lineage>
        <taxon>Eukaryota</taxon>
        <taxon>Viridiplantae</taxon>
        <taxon>Streptophyta</taxon>
        <taxon>Embryophyta</taxon>
        <taxon>Tracheophyta</taxon>
        <taxon>Spermatophyta</taxon>
        <taxon>Magnoliopsida</taxon>
        <taxon>eudicotyledons</taxon>
        <taxon>Gunneridae</taxon>
        <taxon>Pentapetalae</taxon>
        <taxon>rosids</taxon>
        <taxon>malvids</taxon>
        <taxon>Malvales</taxon>
        <taxon>Malvaceae</taxon>
        <taxon>Malvoideae</taxon>
        <taxon>Gossypium</taxon>
    </lineage>
</organism>
<feature type="domain" description="Squalene cyclase C-terminal" evidence="4">
    <location>
        <begin position="351"/>
        <end position="518"/>
    </location>
</feature>
<dbReference type="Gene3D" id="1.50.10.20">
    <property type="match status" value="2"/>
</dbReference>
<keyword evidence="3" id="KW-0413">Isomerase</keyword>
<feature type="domain" description="Squalene cyclase N-terminal" evidence="5">
    <location>
        <begin position="99"/>
        <end position="226"/>
    </location>
</feature>
<comment type="similarity">
    <text evidence="1">Belongs to the terpene cyclase/mutase family.</text>
</comment>
<dbReference type="Proteomes" id="UP000701853">
    <property type="component" value="Chromosome 6"/>
</dbReference>
<name>A0A8J5YGL6_9ROSI</name>
<dbReference type="InterPro" id="IPR002365">
    <property type="entry name" value="Terpene_synthase_CS"/>
</dbReference>